<dbReference type="EMBL" id="BLXT01000975">
    <property type="protein sequence ID" value="GFN81913.1"/>
    <property type="molecule type" value="Genomic_DNA"/>
</dbReference>
<evidence type="ECO:0000313" key="1">
    <source>
        <dbReference type="EMBL" id="GFN81913.1"/>
    </source>
</evidence>
<sequence>MVRTVLECQTINKETARILDCRDLLYQLNDEESMGENKFNELLAHPLGTLTVGHRRKKLLDLVVFDTALVTVLDLASGLATLNSSILPGPHCDRNQMAVRRLTIAMLCLAGRMARLLPRN</sequence>
<dbReference type="AlphaFoldDB" id="A0AAV3YFZ8"/>
<organism evidence="1 2">
    <name type="scientific">Plakobranchus ocellatus</name>
    <dbReference type="NCBI Taxonomy" id="259542"/>
    <lineage>
        <taxon>Eukaryota</taxon>
        <taxon>Metazoa</taxon>
        <taxon>Spiralia</taxon>
        <taxon>Lophotrochozoa</taxon>
        <taxon>Mollusca</taxon>
        <taxon>Gastropoda</taxon>
        <taxon>Heterobranchia</taxon>
        <taxon>Euthyneura</taxon>
        <taxon>Panpulmonata</taxon>
        <taxon>Sacoglossa</taxon>
        <taxon>Placobranchoidea</taxon>
        <taxon>Plakobranchidae</taxon>
        <taxon>Plakobranchus</taxon>
    </lineage>
</organism>
<gene>
    <name evidence="1" type="ORF">PoB_000841900</name>
</gene>
<dbReference type="Proteomes" id="UP000735302">
    <property type="component" value="Unassembled WGS sequence"/>
</dbReference>
<name>A0AAV3YFZ8_9GAST</name>
<accession>A0AAV3YFZ8</accession>
<comment type="caution">
    <text evidence="1">The sequence shown here is derived from an EMBL/GenBank/DDBJ whole genome shotgun (WGS) entry which is preliminary data.</text>
</comment>
<evidence type="ECO:0000313" key="2">
    <source>
        <dbReference type="Proteomes" id="UP000735302"/>
    </source>
</evidence>
<protein>
    <submittedName>
        <fullName evidence="1">Uncharacterized protein</fullName>
    </submittedName>
</protein>
<keyword evidence="2" id="KW-1185">Reference proteome</keyword>
<proteinExistence type="predicted"/>
<reference evidence="1 2" key="1">
    <citation type="journal article" date="2021" name="Elife">
        <title>Chloroplast acquisition without the gene transfer in kleptoplastic sea slugs, Plakobranchus ocellatus.</title>
        <authorList>
            <person name="Maeda T."/>
            <person name="Takahashi S."/>
            <person name="Yoshida T."/>
            <person name="Shimamura S."/>
            <person name="Takaki Y."/>
            <person name="Nagai Y."/>
            <person name="Toyoda A."/>
            <person name="Suzuki Y."/>
            <person name="Arimoto A."/>
            <person name="Ishii H."/>
            <person name="Satoh N."/>
            <person name="Nishiyama T."/>
            <person name="Hasebe M."/>
            <person name="Maruyama T."/>
            <person name="Minagawa J."/>
            <person name="Obokata J."/>
            <person name="Shigenobu S."/>
        </authorList>
    </citation>
    <scope>NUCLEOTIDE SEQUENCE [LARGE SCALE GENOMIC DNA]</scope>
</reference>